<dbReference type="OrthoDB" id="3149953at2759"/>
<dbReference type="AlphaFoldDB" id="A0A166PUW6"/>
<evidence type="ECO:0000313" key="1">
    <source>
        <dbReference type="EMBL" id="KZP26475.1"/>
    </source>
</evidence>
<gene>
    <name evidence="1" type="ORF">FIBSPDRAFT_854780</name>
</gene>
<name>A0A166PUW6_9AGAM</name>
<evidence type="ECO:0000313" key="2">
    <source>
        <dbReference type="Proteomes" id="UP000076532"/>
    </source>
</evidence>
<dbReference type="GO" id="GO:0016787">
    <property type="term" value="F:hydrolase activity"/>
    <property type="evidence" value="ECO:0007669"/>
    <property type="project" value="UniProtKB-KW"/>
</dbReference>
<reference evidence="1 2" key="1">
    <citation type="journal article" date="2016" name="Mol. Biol. Evol.">
        <title>Comparative Genomics of Early-Diverging Mushroom-Forming Fungi Provides Insights into the Origins of Lignocellulose Decay Capabilities.</title>
        <authorList>
            <person name="Nagy L.G."/>
            <person name="Riley R."/>
            <person name="Tritt A."/>
            <person name="Adam C."/>
            <person name="Daum C."/>
            <person name="Floudas D."/>
            <person name="Sun H."/>
            <person name="Yadav J.S."/>
            <person name="Pangilinan J."/>
            <person name="Larsson K.H."/>
            <person name="Matsuura K."/>
            <person name="Barry K."/>
            <person name="Labutti K."/>
            <person name="Kuo R."/>
            <person name="Ohm R.A."/>
            <person name="Bhattacharya S.S."/>
            <person name="Shirouzu T."/>
            <person name="Yoshinaga Y."/>
            <person name="Martin F.M."/>
            <person name="Grigoriev I.V."/>
            <person name="Hibbett D.S."/>
        </authorList>
    </citation>
    <scope>NUCLEOTIDE SEQUENCE [LARGE SCALE GENOMIC DNA]</scope>
    <source>
        <strain evidence="1 2">CBS 109695</strain>
    </source>
</reference>
<proteinExistence type="predicted"/>
<organism evidence="1 2">
    <name type="scientific">Athelia psychrophila</name>
    <dbReference type="NCBI Taxonomy" id="1759441"/>
    <lineage>
        <taxon>Eukaryota</taxon>
        <taxon>Fungi</taxon>
        <taxon>Dikarya</taxon>
        <taxon>Basidiomycota</taxon>
        <taxon>Agaricomycotina</taxon>
        <taxon>Agaricomycetes</taxon>
        <taxon>Agaricomycetidae</taxon>
        <taxon>Atheliales</taxon>
        <taxon>Atheliaceae</taxon>
        <taxon>Athelia</taxon>
    </lineage>
</organism>
<keyword evidence="2" id="KW-1185">Reference proteome</keyword>
<sequence>KITLDAAISLLAQDNILKESCDDVTSGGSSCNADQQIFKGVWAKHLAYYLDAVNSATSEAKYSPFLGSLNSAATHYGLVADEDCC</sequence>
<accession>A0A166PUW6</accession>
<dbReference type="Gene3D" id="1.50.10.20">
    <property type="match status" value="1"/>
</dbReference>
<dbReference type="Proteomes" id="UP000076532">
    <property type="component" value="Unassembled WGS sequence"/>
</dbReference>
<protein>
    <submittedName>
        <fullName evidence="1">Glycoside hydrolase family 76 protein</fullName>
    </submittedName>
</protein>
<keyword evidence="1" id="KW-0378">Hydrolase</keyword>
<dbReference type="EMBL" id="KV417514">
    <property type="protein sequence ID" value="KZP26475.1"/>
    <property type="molecule type" value="Genomic_DNA"/>
</dbReference>
<feature type="non-terminal residue" evidence="1">
    <location>
        <position position="1"/>
    </location>
</feature>
<dbReference type="STRING" id="436010.A0A166PUW6"/>